<feature type="domain" description="AB hydrolase-1" evidence="9">
    <location>
        <begin position="51"/>
        <end position="356"/>
    </location>
</feature>
<dbReference type="KEGG" id="tpx:Turpa_0662"/>
<sequence>MSNELSPQTRIVVAPQNFSFSDFALENGDRLAEVNIAYETYGKLNSDKSNAILIEHAFSGDAHAAFYHENETRPGWWDKMIGPGKAFDTNRFFVICSNVLGGCAGSTGPSSINPETGKEYALDFPQITIKDMVGAQKRLTEHLGIEKLYSVAGGSMGGMQVLQWLVSYPHAMKSAIPIATTARHSPQQIAFNEVGRQAIMADPKWNSGNYYGVEIPKAGLSVARMVGHITYMSEKSMAEKFGRRQKSDQDTTKFHADFEVEGYLRNRGDFFVRRFDANSYLYISKAMDLFDVSDGRHLSEKFYELEAKLLVLAFKSDWLYPAYQSLDIVSACKVAGVPVSYIEIEANYGHDSFLVETEKQSQLVRHFLTRVDEQIS</sequence>
<comment type="pathway">
    <text evidence="7">Amino-acid biosynthesis; L-methionine biosynthesis via de novo pathway; O-acetyl-L-homoserine from L-homoserine: step 1/1.</text>
</comment>
<organism evidence="10 11">
    <name type="scientific">Turneriella parva (strain ATCC BAA-1111 / DSM 21527 / NCTC 11395 / H)</name>
    <name type="common">Leptospira parva</name>
    <dbReference type="NCBI Taxonomy" id="869212"/>
    <lineage>
        <taxon>Bacteria</taxon>
        <taxon>Pseudomonadati</taxon>
        <taxon>Spirochaetota</taxon>
        <taxon>Spirochaetia</taxon>
        <taxon>Leptospirales</taxon>
        <taxon>Leptospiraceae</taxon>
        <taxon>Turneriella</taxon>
    </lineage>
</organism>
<dbReference type="PATRIC" id="fig|869212.3.peg.636"/>
<dbReference type="HAMAP" id="MF_00296">
    <property type="entry name" value="MetX_acyltransf"/>
    <property type="match status" value="1"/>
</dbReference>
<comment type="function">
    <text evidence="7">Transfers an acetyl group from acetyl-CoA to L-homoserine, forming acetyl-L-homoserine.</text>
</comment>
<evidence type="ECO:0000256" key="4">
    <source>
        <dbReference type="ARBA" id="ARBA00022679"/>
    </source>
</evidence>
<dbReference type="STRING" id="869212.Turpa_0662"/>
<comment type="subcellular location">
    <subcellularLocation>
        <location evidence="7">Cytoplasm</location>
    </subcellularLocation>
</comment>
<evidence type="ECO:0000256" key="7">
    <source>
        <dbReference type="HAMAP-Rule" id="MF_00296"/>
    </source>
</evidence>
<dbReference type="Gene3D" id="3.40.50.1820">
    <property type="entry name" value="alpha/beta hydrolase"/>
    <property type="match status" value="1"/>
</dbReference>
<dbReference type="GO" id="GO:0004414">
    <property type="term" value="F:homoserine O-acetyltransferase activity"/>
    <property type="evidence" value="ECO:0007669"/>
    <property type="project" value="UniProtKB-UniRule"/>
</dbReference>
<dbReference type="InterPro" id="IPR000073">
    <property type="entry name" value="AB_hydrolase_1"/>
</dbReference>
<comment type="caution">
    <text evidence="7">Lacks conserved residue(s) required for the propagation of feature annotation.</text>
</comment>
<dbReference type="EMBL" id="CP002959">
    <property type="protein sequence ID" value="AFM11314.1"/>
    <property type="molecule type" value="Genomic_DNA"/>
</dbReference>
<keyword evidence="4 7" id="KW-0808">Transferase</keyword>
<evidence type="ECO:0000256" key="8">
    <source>
        <dbReference type="PIRSR" id="PIRSR000443-1"/>
    </source>
</evidence>
<dbReference type="PANTHER" id="PTHR32268:SF11">
    <property type="entry name" value="HOMOSERINE O-ACETYLTRANSFERASE"/>
    <property type="match status" value="1"/>
</dbReference>
<reference evidence="10 11" key="1">
    <citation type="submission" date="2012-06" db="EMBL/GenBank/DDBJ databases">
        <title>The complete chromosome of genome of Turneriella parva DSM 21527.</title>
        <authorList>
            <consortium name="US DOE Joint Genome Institute (JGI-PGF)"/>
            <person name="Lucas S."/>
            <person name="Han J."/>
            <person name="Lapidus A."/>
            <person name="Bruce D."/>
            <person name="Goodwin L."/>
            <person name="Pitluck S."/>
            <person name="Peters L."/>
            <person name="Kyrpides N."/>
            <person name="Mavromatis K."/>
            <person name="Ivanova N."/>
            <person name="Mikhailova N."/>
            <person name="Chertkov O."/>
            <person name="Detter J.C."/>
            <person name="Tapia R."/>
            <person name="Han C."/>
            <person name="Land M."/>
            <person name="Hauser L."/>
            <person name="Markowitz V."/>
            <person name="Cheng J.-F."/>
            <person name="Hugenholtz P."/>
            <person name="Woyke T."/>
            <person name="Wu D."/>
            <person name="Gronow S."/>
            <person name="Wellnitz S."/>
            <person name="Brambilla E."/>
            <person name="Klenk H.-P."/>
            <person name="Eisen J.A."/>
        </authorList>
    </citation>
    <scope>NUCLEOTIDE SEQUENCE [LARGE SCALE GENOMIC DNA]</scope>
    <source>
        <strain evidence="11">ATCC BAA-1111 / DSM 21527 / NCTC 11395 / H</strain>
    </source>
</reference>
<feature type="binding site" evidence="7">
    <location>
        <position position="224"/>
    </location>
    <ligand>
        <name>substrate</name>
    </ligand>
</feature>
<dbReference type="HOGENOM" id="CLU_028760_1_2_12"/>
<keyword evidence="6 7" id="KW-0012">Acyltransferase</keyword>
<protein>
    <recommendedName>
        <fullName evidence="7">Homoserine O-acetyltransferase</fullName>
        <shortName evidence="7">HAT</shortName>
        <ecNumber evidence="7">2.3.1.31</ecNumber>
    </recommendedName>
    <alternativeName>
        <fullName evidence="7">Homoserine transacetylase</fullName>
        <shortName evidence="7">HTA</shortName>
    </alternativeName>
</protein>
<dbReference type="InterPro" id="IPR029058">
    <property type="entry name" value="AB_hydrolase_fold"/>
</dbReference>
<dbReference type="Pfam" id="PF00561">
    <property type="entry name" value="Abhydrolase_1"/>
    <property type="match status" value="1"/>
</dbReference>
<evidence type="ECO:0000256" key="3">
    <source>
        <dbReference type="ARBA" id="ARBA00022605"/>
    </source>
</evidence>
<dbReference type="PIRSF" id="PIRSF000443">
    <property type="entry name" value="Homoser_Ac_trans"/>
    <property type="match status" value="1"/>
</dbReference>
<keyword evidence="11" id="KW-1185">Reference proteome</keyword>
<feature type="active site" evidence="7 8">
    <location>
        <position position="317"/>
    </location>
</feature>
<feature type="binding site" evidence="7">
    <location>
        <position position="351"/>
    </location>
    <ligand>
        <name>substrate</name>
    </ligand>
</feature>
<name>I4B207_TURPD</name>
<dbReference type="NCBIfam" id="NF001209">
    <property type="entry name" value="PRK00175.1"/>
    <property type="match status" value="1"/>
</dbReference>
<evidence type="ECO:0000256" key="5">
    <source>
        <dbReference type="ARBA" id="ARBA00023167"/>
    </source>
</evidence>
<dbReference type="GO" id="GO:0009086">
    <property type="term" value="P:methionine biosynthetic process"/>
    <property type="evidence" value="ECO:0007669"/>
    <property type="project" value="UniProtKB-UniRule"/>
</dbReference>
<keyword evidence="5 7" id="KW-0486">Methionine biosynthesis</keyword>
<dbReference type="Gene3D" id="1.10.1740.110">
    <property type="match status" value="1"/>
</dbReference>
<proteinExistence type="inferred from homology"/>
<evidence type="ECO:0000256" key="1">
    <source>
        <dbReference type="ARBA" id="ARBA00011738"/>
    </source>
</evidence>
<feature type="active site" evidence="7 8">
    <location>
        <position position="350"/>
    </location>
</feature>
<comment type="subunit">
    <text evidence="1 7">Homodimer.</text>
</comment>
<dbReference type="AlphaFoldDB" id="I4B207"/>
<dbReference type="NCBIfam" id="TIGR01392">
    <property type="entry name" value="homoserO_Ac_trn"/>
    <property type="match status" value="1"/>
</dbReference>
<dbReference type="SUPFAM" id="SSF53474">
    <property type="entry name" value="alpha/beta-Hydrolases"/>
    <property type="match status" value="1"/>
</dbReference>
<dbReference type="Proteomes" id="UP000006048">
    <property type="component" value="Chromosome"/>
</dbReference>
<evidence type="ECO:0000313" key="11">
    <source>
        <dbReference type="Proteomes" id="UP000006048"/>
    </source>
</evidence>
<dbReference type="InterPro" id="IPR008220">
    <property type="entry name" value="HAT_MetX-like"/>
</dbReference>
<keyword evidence="2 7" id="KW-0963">Cytoplasm</keyword>
<accession>I4B207</accession>
<evidence type="ECO:0000259" key="9">
    <source>
        <dbReference type="Pfam" id="PF00561"/>
    </source>
</evidence>
<comment type="similarity">
    <text evidence="7">Belongs to the AB hydrolase superfamily. MetX family.</text>
</comment>
<dbReference type="UniPathway" id="UPA00051">
    <property type="reaction ID" value="UER00074"/>
</dbReference>
<feature type="active site" description="Nucleophile" evidence="7 8">
    <location>
        <position position="155"/>
    </location>
</feature>
<comment type="catalytic activity">
    <reaction evidence="7">
        <text>L-homoserine + acetyl-CoA = O-acetyl-L-homoserine + CoA</text>
        <dbReference type="Rhea" id="RHEA:13701"/>
        <dbReference type="ChEBI" id="CHEBI:57287"/>
        <dbReference type="ChEBI" id="CHEBI:57288"/>
        <dbReference type="ChEBI" id="CHEBI:57476"/>
        <dbReference type="ChEBI" id="CHEBI:57716"/>
        <dbReference type="EC" id="2.3.1.31"/>
    </reaction>
</comment>
<evidence type="ECO:0000256" key="6">
    <source>
        <dbReference type="ARBA" id="ARBA00023315"/>
    </source>
</evidence>
<evidence type="ECO:0000256" key="2">
    <source>
        <dbReference type="ARBA" id="ARBA00022490"/>
    </source>
</evidence>
<evidence type="ECO:0000313" key="10">
    <source>
        <dbReference type="EMBL" id="AFM11314.1"/>
    </source>
</evidence>
<dbReference type="FunFam" id="1.10.1740.110:FF:000001">
    <property type="entry name" value="Homoserine O-acetyltransferase"/>
    <property type="match status" value="1"/>
</dbReference>
<dbReference type="PANTHER" id="PTHR32268">
    <property type="entry name" value="HOMOSERINE O-ACETYLTRANSFERASE"/>
    <property type="match status" value="1"/>
</dbReference>
<dbReference type="GO" id="GO:0005737">
    <property type="term" value="C:cytoplasm"/>
    <property type="evidence" value="ECO:0007669"/>
    <property type="project" value="UniProtKB-SubCell"/>
</dbReference>
<dbReference type="EC" id="2.3.1.31" evidence="7"/>
<gene>
    <name evidence="7" type="primary">metXA</name>
    <name evidence="10" type="ordered locus">Turpa_0662</name>
</gene>
<dbReference type="RefSeq" id="WP_014801832.1">
    <property type="nucleotide sequence ID" value="NC_018020.1"/>
</dbReference>
<dbReference type="GO" id="GO:0009092">
    <property type="term" value="P:homoserine metabolic process"/>
    <property type="evidence" value="ECO:0007669"/>
    <property type="project" value="TreeGrafter"/>
</dbReference>
<keyword evidence="3 7" id="KW-0028">Amino-acid biosynthesis</keyword>